<dbReference type="Gene3D" id="3.30.1330.160">
    <property type="entry name" value="Cyanuric acid hydrolase/Barbituras, RU C"/>
    <property type="match status" value="1"/>
</dbReference>
<dbReference type="EMBL" id="JALAZD010000001">
    <property type="protein sequence ID" value="MCI0125396.1"/>
    <property type="molecule type" value="Genomic_DNA"/>
</dbReference>
<evidence type="ECO:0000313" key="5">
    <source>
        <dbReference type="Proteomes" id="UP001156140"/>
    </source>
</evidence>
<dbReference type="RefSeq" id="WP_281734636.1">
    <property type="nucleotide sequence ID" value="NZ_JAKETQ010000001.1"/>
</dbReference>
<dbReference type="NCBIfam" id="TIGR02714">
    <property type="entry name" value="amido_AtzD_TrzD"/>
    <property type="match status" value="1"/>
</dbReference>
<keyword evidence="3" id="KW-0378">Hydrolase</keyword>
<name>A0AA41UEE3_9HYPH</name>
<dbReference type="Gene3D" id="3.30.1330.180">
    <property type="entry name" value="Cyanuric acid hydrolase/Barbiturase, RU B"/>
    <property type="match status" value="1"/>
</dbReference>
<dbReference type="Pfam" id="PF09663">
    <property type="entry name" value="Amido_AtzD_TrzD"/>
    <property type="match status" value="1"/>
</dbReference>
<proteinExistence type="inferred from homology"/>
<dbReference type="InterPro" id="IPR014086">
    <property type="entry name" value="AtzD/Barbiturase"/>
</dbReference>
<dbReference type="AlphaFoldDB" id="A0AA41UEE3"/>
<dbReference type="InterPro" id="IPR043006">
    <property type="entry name" value="AtzD/Barbiturase_RUB"/>
</dbReference>
<sequence length="373" mass="39539">MTDDGLVPIIDAFRVPLDHSSDSSGLERLVAEGRLRPDDIIAVTGKTEGWQPGETSRLDADRAVRSFLLDRGTRSADVINQIPMVFTTGGIGMLTPHVVVYTRTRGEPSNDSAGRLAMGVTRSEIVRPEWLASTQLIEANVRAIRAGAQDAGIDPSAIEYVVGKAYYPTQQDFTEARAAGHKIPEYDDKTLFRRASGSAGLAVAVTADGLAMPSADDIGEKLDLWTAKVAVSANPWEPVGGEGPQTQLVVMGNRVGAGGRLRVGHSAMADTLDIDALTRALRRAGLDVGPGPLSAEHRARVVAVYVKFSATPDGRLRGRRQVIENPQYVNQVKAALGGMFSAMLQDNLVWISAGATHQGPVGGGTVAVVVDVS</sequence>
<comment type="caution">
    <text evidence="4">The sequence shown here is derived from an EMBL/GenBank/DDBJ whole genome shotgun (WGS) entry which is preliminary data.</text>
</comment>
<evidence type="ECO:0000256" key="3">
    <source>
        <dbReference type="ARBA" id="ARBA00022801"/>
    </source>
</evidence>
<evidence type="ECO:0000313" key="4">
    <source>
        <dbReference type="EMBL" id="MCI0125396.1"/>
    </source>
</evidence>
<dbReference type="GO" id="GO:0016812">
    <property type="term" value="F:hydrolase activity, acting on carbon-nitrogen (but not peptide) bonds, in cyclic amides"/>
    <property type="evidence" value="ECO:0007669"/>
    <property type="project" value="InterPro"/>
</dbReference>
<comment type="subunit">
    <text evidence="2">Homotetramer.</text>
</comment>
<reference evidence="4" key="1">
    <citation type="submission" date="2022-03" db="EMBL/GenBank/DDBJ databases">
        <title>The complete genome sequence of a Methyloterrigena soli.</title>
        <authorList>
            <person name="Zi Z."/>
        </authorList>
    </citation>
    <scope>NUCLEOTIDE SEQUENCE</scope>
    <source>
        <strain evidence="4">M48</strain>
    </source>
</reference>
<dbReference type="InterPro" id="IPR043007">
    <property type="entry name" value="AtzD/Barbiturase_RUC"/>
</dbReference>
<dbReference type="InterPro" id="IPR043008">
    <property type="entry name" value="AtzD/Barbiturase_RUA"/>
</dbReference>
<evidence type="ECO:0000256" key="2">
    <source>
        <dbReference type="ARBA" id="ARBA00011881"/>
    </source>
</evidence>
<evidence type="ECO:0000256" key="1">
    <source>
        <dbReference type="ARBA" id="ARBA00010947"/>
    </source>
</evidence>
<gene>
    <name evidence="4" type="ORF">ML536_00995</name>
</gene>
<organism evidence="4 5">
    <name type="scientific">Paradevosia shaoguanensis</name>
    <dbReference type="NCBI Taxonomy" id="1335043"/>
    <lineage>
        <taxon>Bacteria</taxon>
        <taxon>Pseudomonadati</taxon>
        <taxon>Pseudomonadota</taxon>
        <taxon>Alphaproteobacteria</taxon>
        <taxon>Hyphomicrobiales</taxon>
        <taxon>Devosiaceae</taxon>
        <taxon>Paradevosia</taxon>
    </lineage>
</organism>
<dbReference type="Gene3D" id="3.30.1330.170">
    <property type="entry name" value="Cyanuric acid hydrolase/Barbiturase, RU A"/>
    <property type="match status" value="1"/>
</dbReference>
<keyword evidence="5" id="KW-1185">Reference proteome</keyword>
<protein>
    <submittedName>
        <fullName evidence="4">Ring-opening amidohydrolase</fullName>
    </submittedName>
</protein>
<dbReference type="Proteomes" id="UP001156140">
    <property type="component" value="Unassembled WGS sequence"/>
</dbReference>
<accession>A0AA41UEE3</accession>
<comment type="similarity">
    <text evidence="1">Belongs to the cyclic amide hydrolase (CyAH) family.</text>
</comment>